<protein>
    <submittedName>
        <fullName evidence="3">Putative gene transfer agent portal protein</fullName>
    </submittedName>
</protein>
<feature type="region of interest" description="Disordered" evidence="1">
    <location>
        <begin position="393"/>
        <end position="425"/>
    </location>
</feature>
<dbReference type="Pfam" id="PF04860">
    <property type="entry name" value="Phage_portal"/>
    <property type="match status" value="1"/>
</dbReference>
<dbReference type="InterPro" id="IPR006528">
    <property type="entry name" value="Phage_head_morphogenesis_dom"/>
</dbReference>
<keyword evidence="4" id="KW-1185">Reference proteome</keyword>
<dbReference type="STRING" id="1476583.DEIPH_ctg017orf0233"/>
<evidence type="ECO:0000256" key="1">
    <source>
        <dbReference type="SAM" id="MobiDB-lite"/>
    </source>
</evidence>
<dbReference type="NCBIfam" id="TIGR01641">
    <property type="entry name" value="phageSPP1_gp7"/>
    <property type="match status" value="1"/>
</dbReference>
<evidence type="ECO:0000259" key="2">
    <source>
        <dbReference type="Pfam" id="PF04233"/>
    </source>
</evidence>
<dbReference type="eggNOG" id="COG4695">
    <property type="taxonomic scope" value="Bacteria"/>
</dbReference>
<evidence type="ECO:0000313" key="4">
    <source>
        <dbReference type="Proteomes" id="UP000020492"/>
    </source>
</evidence>
<comment type="caution">
    <text evidence="3">The sequence shown here is derived from an EMBL/GenBank/DDBJ whole genome shotgun (WGS) entry which is preliminary data.</text>
</comment>
<dbReference type="AlphaFoldDB" id="A0A016QSS4"/>
<dbReference type="Pfam" id="PF04233">
    <property type="entry name" value="Phage_Mu_F"/>
    <property type="match status" value="1"/>
</dbReference>
<dbReference type="PATRIC" id="fig|1476583.3.peg.1218"/>
<dbReference type="InterPro" id="IPR006944">
    <property type="entry name" value="Phage/GTA_portal"/>
</dbReference>
<reference evidence="3 4" key="1">
    <citation type="submission" date="2014-03" db="EMBL/GenBank/DDBJ databases">
        <title>Draft genome sequence of Deinococcus phoenicis 1P10ME.</title>
        <authorList>
            <person name="Stepanov V.G."/>
            <person name="Vaishampayan P."/>
            <person name="Venkateswaran K."/>
            <person name="Fox G.E."/>
        </authorList>
    </citation>
    <scope>NUCLEOTIDE SEQUENCE [LARGE SCALE GENOMIC DNA]</scope>
    <source>
        <strain evidence="3 4">1P10ME</strain>
    </source>
</reference>
<gene>
    <name evidence="3" type="ORF">DEIPH_ctg017orf0233</name>
</gene>
<dbReference type="RefSeq" id="WP_034355389.1">
    <property type="nucleotide sequence ID" value="NZ_JHAC01000017.1"/>
</dbReference>
<proteinExistence type="predicted"/>
<organism evidence="3 4">
    <name type="scientific">Deinococcus phoenicis</name>
    <dbReference type="NCBI Taxonomy" id="1476583"/>
    <lineage>
        <taxon>Bacteria</taxon>
        <taxon>Thermotogati</taxon>
        <taxon>Deinococcota</taxon>
        <taxon>Deinococci</taxon>
        <taxon>Deinococcales</taxon>
        <taxon>Deinococcaceae</taxon>
        <taxon>Deinococcus</taxon>
    </lineage>
</organism>
<dbReference type="eggNOG" id="COG2369">
    <property type="taxonomic scope" value="Bacteria"/>
</dbReference>
<accession>A0A016QSS4</accession>
<evidence type="ECO:0000313" key="3">
    <source>
        <dbReference type="EMBL" id="EYB68854.1"/>
    </source>
</evidence>
<dbReference type="EMBL" id="JHAC01000017">
    <property type="protein sequence ID" value="EYB68854.1"/>
    <property type="molecule type" value="Genomic_DNA"/>
</dbReference>
<dbReference type="Proteomes" id="UP000020492">
    <property type="component" value="Unassembled WGS sequence"/>
</dbReference>
<feature type="domain" description="Phage head morphogenesis" evidence="2">
    <location>
        <begin position="540"/>
        <end position="651"/>
    </location>
</feature>
<sequence length="669" mass="72257">MGAAILGIDIKLRGNSGPAIHASSTQDGRPVYAEWSAEKAVAEGLKVSPWVYSAVGKIASGVASVPLVLERAAGDTWVPEPGHELQRLLCRPNPFMARQDMQERWAHHMLLAGNAVWWLNIVGGQPVEMWPILPDQVRPIASRTEFVSGYKWQVTPTEARILPVEQVAHWMFVDPANPRWGLAPLQAAAAAVDMDLAAARWNRAVLMNDGKPPLAVFLDAALSADRMKQARDLIREQVDGGNIRKTLVLGGASKAQPLSLSATDLDFLNGRRFSREEIAAVFGVPPILLSFGEAATFSNLDAAKAILWEDRIVPLLDDLCQGLEGTFFPYWGLTSDGWRIRPDLSGVRALQANIKTEAEVGKLRAETFKVLTDGGVPPNMAAAAAGVPLEKIPGGDEPRAAPAPTFTQAKSRPPPMQRKAAEDGDVAERLSRMDAWIEEARKKVAELLLEQGSAVASAYAAGDPWEEALTLDDWQALLEAVHTAVIEAEGSLAYTALLKNIASTGGGGTFDVLADGVVEWVKAHVGENIRYIDETTREVLRREIAAGVEAGESARDIAKRLRGVHEDWAGWRAERIARTELAVSFGHAHLASAQQITEEYGVDMVKTWVATGDSRTRDAHAAMDGETVPLSEPFSNGEMTSGTEVNCRCAVVFAPAQKSLSGVKVAKIN</sequence>
<name>A0A016QSS4_9DEIO</name>
<dbReference type="OrthoDB" id="9765386at2"/>